<dbReference type="InterPro" id="IPR051481">
    <property type="entry name" value="BTB-POZ/Galectin-3-binding"/>
</dbReference>
<dbReference type="EMBL" id="CDSF01000087">
    <property type="protein sequence ID" value="CEO98767.1"/>
    <property type="molecule type" value="Genomic_DNA"/>
</dbReference>
<dbReference type="Gene3D" id="3.30.710.10">
    <property type="entry name" value="Potassium Channel Kv1.1, Chain A"/>
    <property type="match status" value="1"/>
</dbReference>
<dbReference type="OrthoDB" id="6046394at2759"/>
<reference evidence="4 6" key="2">
    <citation type="submission" date="2018-03" db="EMBL/GenBank/DDBJ databases">
        <authorList>
            <person name="Fogelqvist J."/>
        </authorList>
    </citation>
    <scope>NUCLEOTIDE SEQUENCE [LARGE SCALE GENOMIC DNA]</scope>
</reference>
<dbReference type="Proteomes" id="UP000039324">
    <property type="component" value="Unassembled WGS sequence"/>
</dbReference>
<keyword evidence="5" id="KW-1185">Reference proteome</keyword>
<feature type="compositionally biased region" description="Pro residues" evidence="1">
    <location>
        <begin position="23"/>
        <end position="33"/>
    </location>
</feature>
<dbReference type="PANTHER" id="PTHR24410">
    <property type="entry name" value="HL07962P-RELATED"/>
    <property type="match status" value="1"/>
</dbReference>
<feature type="domain" description="BTB" evidence="2">
    <location>
        <begin position="208"/>
        <end position="294"/>
    </location>
</feature>
<evidence type="ECO:0000256" key="1">
    <source>
        <dbReference type="SAM" id="MobiDB-lite"/>
    </source>
</evidence>
<feature type="region of interest" description="Disordered" evidence="1">
    <location>
        <begin position="1"/>
        <end position="34"/>
    </location>
</feature>
<dbReference type="InterPro" id="IPR011333">
    <property type="entry name" value="SKP1/BTB/POZ_sf"/>
</dbReference>
<organism evidence="3 5">
    <name type="scientific">Plasmodiophora brassicae</name>
    <name type="common">Clubroot disease agent</name>
    <dbReference type="NCBI Taxonomy" id="37360"/>
    <lineage>
        <taxon>Eukaryota</taxon>
        <taxon>Sar</taxon>
        <taxon>Rhizaria</taxon>
        <taxon>Endomyxa</taxon>
        <taxon>Phytomyxea</taxon>
        <taxon>Plasmodiophorida</taxon>
        <taxon>Plasmodiophoridae</taxon>
        <taxon>Plasmodiophora</taxon>
    </lineage>
</organism>
<reference evidence="3 5" key="1">
    <citation type="submission" date="2015-02" db="EMBL/GenBank/DDBJ databases">
        <authorList>
            <person name="Chooi Y.-H."/>
        </authorList>
    </citation>
    <scope>NUCLEOTIDE SEQUENCE [LARGE SCALE GENOMIC DNA]</scope>
    <source>
        <strain evidence="3">E3</strain>
    </source>
</reference>
<evidence type="ECO:0000313" key="6">
    <source>
        <dbReference type="Proteomes" id="UP000290189"/>
    </source>
</evidence>
<geneLocation type="mitochondrion" evidence="4"/>
<dbReference type="InterPro" id="IPR000210">
    <property type="entry name" value="BTB/POZ_dom"/>
</dbReference>
<sequence length="639" mass="70459">MATCPRPSPRTSVPASRQRPRRPATPPHAPPPRTVLRQLRTVSGRLPVDHALPDGESCIRPVAHDACLPAALDGELASRAPQRTALRPVSHGIIRQDYCGRRDATRPQAVKCQRRRRPSLTREQSRQRHGQGHRRPTAPTRSRPVTVRTYHCVYMGDARRDVRLRSRKARAGAPARHGYRGIATYPLPAPMSSPPDHSQATWRSGVFADWNIVVGGRAFAVHRFALSVGPRSSEVLYRLFLHDSFGDHHDRTTSIDLEHTCSRSVPLPVLQERFANAFDCVLAYMYDGDLSFSVDLCVPVWRLADYLCLPHLVDHVAEYVQRNATVDNVASLLADATAFAVDDVVEICAGRIAKRFVAVGVDVWSRLPPEFVGRVLRSPRLAGPHNLASQRLAAYFQRNTHARREVYYVRQLVRALLENPRQEIVPRDGLYFLSLLKTAVNTTDPLIVIVASHFNHLRAGILSLAPRALTMVVLSPALNANAFLLNRSLLSYCQAVFNQMASADLAMLLSVANASTRQQVTTLALCVMFFSNVEYGADGAQAVVDVCVESLSAVDDRPVRAVGEDGRQFHGRGAGLWVQVDGSKATGLALEAPTLATTEHDALLWVIDARRHGGLEAQNVGVKFEGNDDDNDDDAVITV</sequence>
<keyword evidence="4" id="KW-0496">Mitochondrion</keyword>
<dbReference type="PROSITE" id="PS50097">
    <property type="entry name" value="BTB"/>
    <property type="match status" value="1"/>
</dbReference>
<proteinExistence type="predicted"/>
<evidence type="ECO:0000313" key="4">
    <source>
        <dbReference type="EMBL" id="SPR00604.1"/>
    </source>
</evidence>
<dbReference type="CDD" id="cd18186">
    <property type="entry name" value="BTB_POZ_ZBTB_KLHL-like"/>
    <property type="match status" value="1"/>
</dbReference>
<accession>A0A0G4IU57</accession>
<dbReference type="PANTHER" id="PTHR24410:SF23">
    <property type="entry name" value="BTB DOMAIN-CONTAINING PROTEIN-RELATED"/>
    <property type="match status" value="1"/>
</dbReference>
<evidence type="ECO:0000259" key="2">
    <source>
        <dbReference type="PROSITE" id="PS50097"/>
    </source>
</evidence>
<dbReference type="SMART" id="SM00225">
    <property type="entry name" value="BTB"/>
    <property type="match status" value="1"/>
</dbReference>
<name>A0A0G4IU57_PLABS</name>
<gene>
    <name evidence="3" type="ORF">PBRA_006881</name>
    <name evidence="4" type="ORF">PLBR_LOCUS7819</name>
</gene>
<dbReference type="Proteomes" id="UP000290189">
    <property type="component" value="Unassembled WGS sequence"/>
</dbReference>
<feature type="compositionally biased region" description="Basic residues" evidence="1">
    <location>
        <begin position="127"/>
        <end position="136"/>
    </location>
</feature>
<evidence type="ECO:0000313" key="3">
    <source>
        <dbReference type="EMBL" id="CEO98767.1"/>
    </source>
</evidence>
<evidence type="ECO:0000313" key="5">
    <source>
        <dbReference type="Proteomes" id="UP000039324"/>
    </source>
</evidence>
<protein>
    <recommendedName>
        <fullName evidence="2">BTB domain-containing protein</fullName>
    </recommendedName>
</protein>
<feature type="region of interest" description="Disordered" evidence="1">
    <location>
        <begin position="98"/>
        <end position="143"/>
    </location>
</feature>
<dbReference type="Pfam" id="PF00651">
    <property type="entry name" value="BTB"/>
    <property type="match status" value="1"/>
</dbReference>
<dbReference type="EMBL" id="OVEO01000014">
    <property type="protein sequence ID" value="SPR00604.1"/>
    <property type="molecule type" value="Genomic_DNA"/>
</dbReference>
<dbReference type="AlphaFoldDB" id="A0A0G4IU57"/>
<dbReference type="SUPFAM" id="SSF54695">
    <property type="entry name" value="POZ domain"/>
    <property type="match status" value="1"/>
</dbReference>